<reference evidence="1" key="1">
    <citation type="submission" date="2024-01" db="EMBL/GenBank/DDBJ databases">
        <authorList>
            <person name="Webb A."/>
        </authorList>
    </citation>
    <scope>NUCLEOTIDE SEQUENCE</scope>
    <source>
        <strain evidence="1">Pm1</strain>
    </source>
</reference>
<protein>
    <submittedName>
        <fullName evidence="1">Uncharacterized protein</fullName>
    </submittedName>
</protein>
<proteinExistence type="predicted"/>
<comment type="caution">
    <text evidence="1">The sequence shown here is derived from an EMBL/GenBank/DDBJ whole genome shotgun (WGS) entry which is preliminary data.</text>
</comment>
<dbReference type="Proteomes" id="UP001162060">
    <property type="component" value="Unassembled WGS sequence"/>
</dbReference>
<organism evidence="1 2">
    <name type="scientific">Peronospora matthiolae</name>
    <dbReference type="NCBI Taxonomy" id="2874970"/>
    <lineage>
        <taxon>Eukaryota</taxon>
        <taxon>Sar</taxon>
        <taxon>Stramenopiles</taxon>
        <taxon>Oomycota</taxon>
        <taxon>Peronosporomycetes</taxon>
        <taxon>Peronosporales</taxon>
        <taxon>Peronosporaceae</taxon>
        <taxon>Peronospora</taxon>
    </lineage>
</organism>
<evidence type="ECO:0000313" key="1">
    <source>
        <dbReference type="EMBL" id="CAK7944343.1"/>
    </source>
</evidence>
<dbReference type="EMBL" id="CAKLBY020000307">
    <property type="protein sequence ID" value="CAK7944343.1"/>
    <property type="molecule type" value="Genomic_DNA"/>
</dbReference>
<name>A0AAV1VE12_9STRA</name>
<gene>
    <name evidence="1" type="ORF">PM001_LOCUS29493</name>
</gene>
<sequence>MVMIWGAWKQDGVSLSTTKDEFVASLEIARKILGLREMLTVVGIAPVIPMKLHVDNQAAII</sequence>
<dbReference type="AlphaFoldDB" id="A0AAV1VE12"/>
<evidence type="ECO:0000313" key="2">
    <source>
        <dbReference type="Proteomes" id="UP001162060"/>
    </source>
</evidence>
<accession>A0AAV1VE12</accession>